<evidence type="ECO:0000313" key="2">
    <source>
        <dbReference type="EMBL" id="GAM38148.1"/>
    </source>
</evidence>
<proteinExistence type="predicted"/>
<feature type="signal peptide" evidence="1">
    <location>
        <begin position="1"/>
        <end position="17"/>
    </location>
</feature>
<dbReference type="EMBL" id="DF933829">
    <property type="protein sequence ID" value="GAM38148.1"/>
    <property type="molecule type" value="Genomic_DNA"/>
</dbReference>
<dbReference type="PANTHER" id="PTHR35605:SF1">
    <property type="entry name" value="ECP2 EFFECTOR PROTEIN DOMAIN-CONTAINING PROTEIN-RELATED"/>
    <property type="match status" value="1"/>
</dbReference>
<organism evidence="2 3">
    <name type="scientific">Talaromyces pinophilus</name>
    <name type="common">Penicillium pinophilum</name>
    <dbReference type="NCBI Taxonomy" id="128442"/>
    <lineage>
        <taxon>Eukaryota</taxon>
        <taxon>Fungi</taxon>
        <taxon>Dikarya</taxon>
        <taxon>Ascomycota</taxon>
        <taxon>Pezizomycotina</taxon>
        <taxon>Eurotiomycetes</taxon>
        <taxon>Eurotiomycetidae</taxon>
        <taxon>Eurotiales</taxon>
        <taxon>Trichocomaceae</taxon>
        <taxon>Talaromyces</taxon>
        <taxon>Talaromyces sect. Talaromyces</taxon>
    </lineage>
</organism>
<evidence type="ECO:0000256" key="1">
    <source>
        <dbReference type="SAM" id="SignalP"/>
    </source>
</evidence>
<dbReference type="Proteomes" id="UP000053095">
    <property type="component" value="Unassembled WGS sequence"/>
</dbReference>
<accession>A0A6V8H9P7</accession>
<comment type="caution">
    <text evidence="2">The sequence shown here is derived from an EMBL/GenBank/DDBJ whole genome shotgun (WGS) entry which is preliminary data.</text>
</comment>
<gene>
    <name evidence="2" type="ORF">TCE0_033f08656</name>
</gene>
<feature type="chain" id="PRO_5028024507" evidence="1">
    <location>
        <begin position="18"/>
        <end position="202"/>
    </location>
</feature>
<reference evidence="3" key="1">
    <citation type="journal article" date="2015" name="Genome Announc.">
        <title>Draft genome sequence of Talaromyces cellulolyticus strain Y-94, a source of lignocellulosic biomass-degrading enzymes.</title>
        <authorList>
            <person name="Fujii T."/>
            <person name="Koike H."/>
            <person name="Sawayama S."/>
            <person name="Yano S."/>
            <person name="Inoue H."/>
        </authorList>
    </citation>
    <scope>NUCLEOTIDE SEQUENCE [LARGE SCALE GENOMIC DNA]</scope>
    <source>
        <strain evidence="3">Y-94</strain>
    </source>
</reference>
<evidence type="ECO:0000313" key="3">
    <source>
        <dbReference type="Proteomes" id="UP000053095"/>
    </source>
</evidence>
<dbReference type="AlphaFoldDB" id="A0A6V8H9P7"/>
<name>A0A6V8H9P7_TALPI</name>
<keyword evidence="3" id="KW-1185">Reference proteome</keyword>
<dbReference type="PANTHER" id="PTHR35605">
    <property type="entry name" value="ECP2 EFFECTOR PROTEIN DOMAIN-CONTAINING PROTEIN-RELATED"/>
    <property type="match status" value="1"/>
</dbReference>
<protein>
    <submittedName>
        <fullName evidence="2">Uncharacterized protein</fullName>
    </submittedName>
</protein>
<sequence>MTLLAFAVLIMSGAASGFPSHMWPPADSPMPGYGIVELSWEVIPAPGQSPIILNGTVEQVLSQLLEINPKYQAEVFEKREDLLAAPTAAPVATAATDLTEPTAVAHSTQIWRIQCGGYDSASTKRIKDGIKYLNGIAGQPKNGPGPNNCGRNAAPQALPGFYTIATGASKIVNACPGENNKTVSGTGEHPGNWRVIVKGDIC</sequence>
<keyword evidence="1" id="KW-0732">Signal</keyword>